<sequence>MTHTTYLGKTLSKCKPLEFTLSWSKMPTPIPTWWLQRLLLEDAVLKDEVATVITNYITENTETASSSLVEWKAFKVVIRGARMGATVSARATIVKELKRVEERLGPLETKAVLNTPQAQMLQDARVEHVELIERMGVVDHKTYRE</sequence>
<proteinExistence type="predicted"/>
<gene>
    <name evidence="1" type="ORF">NDU88_002152</name>
</gene>
<dbReference type="Proteomes" id="UP001066276">
    <property type="component" value="Chromosome 4_2"/>
</dbReference>
<accession>A0AAV7S9G5</accession>
<keyword evidence="2" id="KW-1185">Reference proteome</keyword>
<organism evidence="1 2">
    <name type="scientific">Pleurodeles waltl</name>
    <name type="common">Iberian ribbed newt</name>
    <dbReference type="NCBI Taxonomy" id="8319"/>
    <lineage>
        <taxon>Eukaryota</taxon>
        <taxon>Metazoa</taxon>
        <taxon>Chordata</taxon>
        <taxon>Craniata</taxon>
        <taxon>Vertebrata</taxon>
        <taxon>Euteleostomi</taxon>
        <taxon>Amphibia</taxon>
        <taxon>Batrachia</taxon>
        <taxon>Caudata</taxon>
        <taxon>Salamandroidea</taxon>
        <taxon>Salamandridae</taxon>
        <taxon>Pleurodelinae</taxon>
        <taxon>Pleurodeles</taxon>
    </lineage>
</organism>
<evidence type="ECO:0000313" key="2">
    <source>
        <dbReference type="Proteomes" id="UP001066276"/>
    </source>
</evidence>
<comment type="caution">
    <text evidence="1">The sequence shown here is derived from an EMBL/GenBank/DDBJ whole genome shotgun (WGS) entry which is preliminary data.</text>
</comment>
<protein>
    <submittedName>
        <fullName evidence="1">Uncharacterized protein</fullName>
    </submittedName>
</protein>
<dbReference type="AlphaFoldDB" id="A0AAV7S9G5"/>
<reference evidence="1" key="1">
    <citation type="journal article" date="2022" name="bioRxiv">
        <title>Sequencing and chromosome-scale assembly of the giantPleurodeles waltlgenome.</title>
        <authorList>
            <person name="Brown T."/>
            <person name="Elewa A."/>
            <person name="Iarovenko S."/>
            <person name="Subramanian E."/>
            <person name="Araus A.J."/>
            <person name="Petzold A."/>
            <person name="Susuki M."/>
            <person name="Suzuki K.-i.T."/>
            <person name="Hayashi T."/>
            <person name="Toyoda A."/>
            <person name="Oliveira C."/>
            <person name="Osipova E."/>
            <person name="Leigh N.D."/>
            <person name="Simon A."/>
            <person name="Yun M.H."/>
        </authorList>
    </citation>
    <scope>NUCLEOTIDE SEQUENCE</scope>
    <source>
        <strain evidence="1">20211129_DDA</strain>
        <tissue evidence="1">Liver</tissue>
    </source>
</reference>
<evidence type="ECO:0000313" key="1">
    <source>
        <dbReference type="EMBL" id="KAJ1161669.1"/>
    </source>
</evidence>
<dbReference type="EMBL" id="JANPWB010000008">
    <property type="protein sequence ID" value="KAJ1161669.1"/>
    <property type="molecule type" value="Genomic_DNA"/>
</dbReference>
<name>A0AAV7S9G5_PLEWA</name>